<evidence type="ECO:0000313" key="4">
    <source>
        <dbReference type="Proteomes" id="UP001139125"/>
    </source>
</evidence>
<name>A0A9X2L1H7_9BACT</name>
<feature type="transmembrane region" description="Helical" evidence="1">
    <location>
        <begin position="40"/>
        <end position="58"/>
    </location>
</feature>
<dbReference type="PANTHER" id="PTHR34220:SF7">
    <property type="entry name" value="SENSOR HISTIDINE KINASE YPDA"/>
    <property type="match status" value="1"/>
</dbReference>
<dbReference type="PANTHER" id="PTHR34220">
    <property type="entry name" value="SENSOR HISTIDINE KINASE YPDA"/>
    <property type="match status" value="1"/>
</dbReference>
<feature type="transmembrane region" description="Helical" evidence="1">
    <location>
        <begin position="118"/>
        <end position="139"/>
    </location>
</feature>
<accession>A0A9X2L1H7</accession>
<evidence type="ECO:0000313" key="3">
    <source>
        <dbReference type="EMBL" id="MCP9290580.1"/>
    </source>
</evidence>
<comment type="caution">
    <text evidence="3">The sequence shown here is derived from an EMBL/GenBank/DDBJ whole genome shotgun (WGS) entry which is preliminary data.</text>
</comment>
<evidence type="ECO:0000256" key="1">
    <source>
        <dbReference type="SAM" id="Phobius"/>
    </source>
</evidence>
<keyword evidence="1" id="KW-1133">Transmembrane helix</keyword>
<dbReference type="RefSeq" id="WP_255132784.1">
    <property type="nucleotide sequence ID" value="NZ_JANDBC010000001.1"/>
</dbReference>
<keyword evidence="1" id="KW-0472">Membrane</keyword>
<reference evidence="3" key="1">
    <citation type="submission" date="2022-06" db="EMBL/GenBank/DDBJ databases">
        <title>Gracilimonas sp. CAU 1638 isolated from sea sediment.</title>
        <authorList>
            <person name="Kim W."/>
        </authorList>
    </citation>
    <scope>NUCLEOTIDE SEQUENCE</scope>
    <source>
        <strain evidence="3">CAU 1638</strain>
    </source>
</reference>
<gene>
    <name evidence="3" type="ORF">NM125_03165</name>
</gene>
<dbReference type="GO" id="GO:0016020">
    <property type="term" value="C:membrane"/>
    <property type="evidence" value="ECO:0007669"/>
    <property type="project" value="InterPro"/>
</dbReference>
<dbReference type="AlphaFoldDB" id="A0A9X2L1H7"/>
<dbReference type="Proteomes" id="UP001139125">
    <property type="component" value="Unassembled WGS sequence"/>
</dbReference>
<organism evidence="3 4">
    <name type="scientific">Gracilimonas sediminicola</name>
    <dbReference type="NCBI Taxonomy" id="2952158"/>
    <lineage>
        <taxon>Bacteria</taxon>
        <taxon>Pseudomonadati</taxon>
        <taxon>Balneolota</taxon>
        <taxon>Balneolia</taxon>
        <taxon>Balneolales</taxon>
        <taxon>Balneolaceae</taxon>
        <taxon>Gracilimonas</taxon>
    </lineage>
</organism>
<keyword evidence="3" id="KW-0808">Transferase</keyword>
<dbReference type="InterPro" id="IPR050640">
    <property type="entry name" value="Bact_2-comp_sensor_kinase"/>
</dbReference>
<keyword evidence="1" id="KW-0812">Transmembrane</keyword>
<proteinExistence type="predicted"/>
<dbReference type="InterPro" id="IPR010559">
    <property type="entry name" value="Sig_transdc_His_kin_internal"/>
</dbReference>
<dbReference type="InterPro" id="IPR036890">
    <property type="entry name" value="HATPase_C_sf"/>
</dbReference>
<feature type="transmembrane region" description="Helical" evidence="1">
    <location>
        <begin position="10"/>
        <end position="28"/>
    </location>
</feature>
<dbReference type="Pfam" id="PF06580">
    <property type="entry name" value="His_kinase"/>
    <property type="match status" value="1"/>
</dbReference>
<keyword evidence="3" id="KW-0418">Kinase</keyword>
<feature type="transmembrane region" description="Helical" evidence="1">
    <location>
        <begin position="79"/>
        <end position="106"/>
    </location>
</feature>
<evidence type="ECO:0000259" key="2">
    <source>
        <dbReference type="Pfam" id="PF06580"/>
    </source>
</evidence>
<sequence>MRFNTLKNRLIISFTLAMPSYTLLYLIRGYDFADMTLYSHVEYSIAVFIILIALFEVHTLKSQWLERWIPWQQKVPQRLWAEIGCTAILTPAIVTPVMVLLYQTLWDMSVWFPGMIEYNLFALSFSLSIAAFVNADVIIKEWKKSLLENEILEKENAKARLSVLQAQISPHFLFNNFNVLNALIDEDPKLAQKYLDTLSDIYRYVLNQKNEELVLLRDEIEFIKNYLFLLRIRFNEKLTCNISANGHGDYRVPSATLQILVENAVKHNEISSRHPMEISIKVKGDDQLEVRNNLQPKKSSVKSTEVGLKNISDRYKYFTNKPVHIEKNEHEFVVRIPILKMNV</sequence>
<keyword evidence="4" id="KW-1185">Reference proteome</keyword>
<dbReference type="Gene3D" id="3.30.565.10">
    <property type="entry name" value="Histidine kinase-like ATPase, C-terminal domain"/>
    <property type="match status" value="1"/>
</dbReference>
<protein>
    <submittedName>
        <fullName evidence="3">Histidine kinase</fullName>
    </submittedName>
</protein>
<feature type="domain" description="Signal transduction histidine kinase internal region" evidence="2">
    <location>
        <begin position="159"/>
        <end position="238"/>
    </location>
</feature>
<dbReference type="GO" id="GO:0000155">
    <property type="term" value="F:phosphorelay sensor kinase activity"/>
    <property type="evidence" value="ECO:0007669"/>
    <property type="project" value="InterPro"/>
</dbReference>
<dbReference type="EMBL" id="JANDBC010000001">
    <property type="protein sequence ID" value="MCP9290580.1"/>
    <property type="molecule type" value="Genomic_DNA"/>
</dbReference>